<reference evidence="2 3" key="1">
    <citation type="journal article" date="2020" name="Nature">
        <title>Six reference-quality genomes reveal evolution of bat adaptations.</title>
        <authorList>
            <person name="Jebb D."/>
            <person name="Huang Z."/>
            <person name="Pippel M."/>
            <person name="Hughes G.M."/>
            <person name="Lavrichenko K."/>
            <person name="Devanna P."/>
            <person name="Winkler S."/>
            <person name="Jermiin L.S."/>
            <person name="Skirmuntt E.C."/>
            <person name="Katzourakis A."/>
            <person name="Burkitt-Gray L."/>
            <person name="Ray D.A."/>
            <person name="Sullivan K.A.M."/>
            <person name="Roscito J.G."/>
            <person name="Kirilenko B.M."/>
            <person name="Davalos L.M."/>
            <person name="Corthals A.P."/>
            <person name="Power M.L."/>
            <person name="Jones G."/>
            <person name="Ransome R.D."/>
            <person name="Dechmann D.K.N."/>
            <person name="Locatelli A.G."/>
            <person name="Puechmaille S.J."/>
            <person name="Fedrigo O."/>
            <person name="Jarvis E.D."/>
            <person name="Hiller M."/>
            <person name="Vernes S.C."/>
            <person name="Myers E.W."/>
            <person name="Teeling E.C."/>
        </authorList>
    </citation>
    <scope>NUCLEOTIDE SEQUENCE [LARGE SCALE GENOMIC DNA]</scope>
    <source>
        <strain evidence="2">MRhiFer1</strain>
        <tissue evidence="2">Lung</tissue>
    </source>
</reference>
<feature type="region of interest" description="Disordered" evidence="1">
    <location>
        <begin position="1"/>
        <end position="167"/>
    </location>
</feature>
<feature type="compositionally biased region" description="Polar residues" evidence="1">
    <location>
        <begin position="201"/>
        <end position="218"/>
    </location>
</feature>
<protein>
    <submittedName>
        <fullName evidence="2">Uncharacterized protein</fullName>
    </submittedName>
</protein>
<name>A0A7J7Y541_RHIFE</name>
<feature type="compositionally biased region" description="Basic and acidic residues" evidence="1">
    <location>
        <begin position="78"/>
        <end position="93"/>
    </location>
</feature>
<dbReference type="AlphaFoldDB" id="A0A7J7Y541"/>
<gene>
    <name evidence="2" type="ORF">mRhiFer1_010011</name>
</gene>
<organism evidence="2 3">
    <name type="scientific">Rhinolophus ferrumequinum</name>
    <name type="common">Greater horseshoe bat</name>
    <dbReference type="NCBI Taxonomy" id="59479"/>
    <lineage>
        <taxon>Eukaryota</taxon>
        <taxon>Metazoa</taxon>
        <taxon>Chordata</taxon>
        <taxon>Craniata</taxon>
        <taxon>Vertebrata</taxon>
        <taxon>Euteleostomi</taxon>
        <taxon>Mammalia</taxon>
        <taxon>Eutheria</taxon>
        <taxon>Laurasiatheria</taxon>
        <taxon>Chiroptera</taxon>
        <taxon>Yinpterochiroptera</taxon>
        <taxon>Rhinolophoidea</taxon>
        <taxon>Rhinolophidae</taxon>
        <taxon>Rhinolophinae</taxon>
        <taxon>Rhinolophus</taxon>
    </lineage>
</organism>
<proteinExistence type="predicted"/>
<comment type="caution">
    <text evidence="2">The sequence shown here is derived from an EMBL/GenBank/DDBJ whole genome shotgun (WGS) entry which is preliminary data.</text>
</comment>
<feature type="compositionally biased region" description="Low complexity" evidence="1">
    <location>
        <begin position="148"/>
        <end position="160"/>
    </location>
</feature>
<dbReference type="Proteomes" id="UP000585614">
    <property type="component" value="Unassembled WGS sequence"/>
</dbReference>
<feature type="compositionally biased region" description="Basic and acidic residues" evidence="1">
    <location>
        <begin position="219"/>
        <end position="236"/>
    </location>
</feature>
<feature type="compositionally biased region" description="Low complexity" evidence="1">
    <location>
        <begin position="115"/>
        <end position="130"/>
    </location>
</feature>
<feature type="compositionally biased region" description="Polar residues" evidence="1">
    <location>
        <begin position="51"/>
        <end position="76"/>
    </location>
</feature>
<sequence length="236" mass="25071">MSVAATQGQKTSDTFASTSKNSSCTNSEDKFTGAAKLQLQQEALQHRQMPPATTQGQNSSEAFASTSQYSSCTDSEGLSDRPKYDRQPAHSSEDNIMIHGASDRSIESQYLPGTSSSQSLSSTAKLQLQQEALQHRQIPAATTQGENSSEAFASSSQYSSCTDSEGKLSGAGLSNLLKYDRQPGHSLKDNILVHGARGRSAESQYLPRTSSSHCLSSTGKEKGKAGKVQADHDSGV</sequence>
<feature type="compositionally biased region" description="Low complexity" evidence="1">
    <location>
        <begin position="34"/>
        <end position="43"/>
    </location>
</feature>
<evidence type="ECO:0000256" key="1">
    <source>
        <dbReference type="SAM" id="MobiDB-lite"/>
    </source>
</evidence>
<evidence type="ECO:0000313" key="3">
    <source>
        <dbReference type="Proteomes" id="UP000585614"/>
    </source>
</evidence>
<evidence type="ECO:0000313" key="2">
    <source>
        <dbReference type="EMBL" id="KAF6357087.1"/>
    </source>
</evidence>
<dbReference type="EMBL" id="JACAGC010000007">
    <property type="protein sequence ID" value="KAF6357087.1"/>
    <property type="molecule type" value="Genomic_DNA"/>
</dbReference>
<feature type="region of interest" description="Disordered" evidence="1">
    <location>
        <begin position="190"/>
        <end position="236"/>
    </location>
</feature>
<accession>A0A7J7Y541</accession>
<feature type="compositionally biased region" description="Polar residues" evidence="1">
    <location>
        <begin position="1"/>
        <end position="26"/>
    </location>
</feature>